<sequence>MALKRKTRNLPDLNDVDKRNQMSFFDPVYQNDGESDGELSRTSLSRQTYREQNADESTETLNANTAAQDDEDEELPDDQSAEASTARIVARVKQIQHSIEQAQTMLDSMDKYKHLVPGSEDQCDKLRVIISSLEEQQAGYMNLLNLITLTNEERSMLISKISALDRSAPTNNNDQLDEDDEEEAGGEKNAKLAIQRKVQFPNNSRLESRVGFNISTTSNQPAINTSDNEQNTRNDNSNYDSLVGSLKSDTINWKDQQSTSGDEASDVESEKEIERSLMHQKEQLRALQGQKRALLALKKRSEQRLLEQQQELLNQTSTVQSEDPTEKNLLSDINNLRDRLQLLRSLYEQKHEVEVQQLTNSTKKPRKPAENRQENLHHVRQQLDELEKIITYYQFDLMDPPEEETTVFEEDPIRPDDVQRLKSLLDQQKLQASPPKPKQPLDKLSNELAAKRLELEQAKSALTRLQQMVKTIEPDQPSTSNKPTKSNEQNASSLPTARTSLQASGQTTDKTSSILTTNTYADVQMAAQHREIERLVESRQRLQTLKDQIASLHQSVATSPTPSKRDTIQLEKQRPKSAYGNQIASSQRRQNNDDELEFDQLECESGDGEETDEDTDEEVQRTPIKQENFRTPEDIVAEHERSLLSNKRSAESEDLSGQMREICRCLSTFIQEQKSFNRHIEEHLTAATSNSSRASIPSTTNVSGDMLFNQLQQQVLTQGLIVNLNTAYREIAVLQSEINALQSENNRLSSSLSSYENEAQLNSKESIYNSARAKPMPPPVRPKLNEYVQPMKPSLLGDYNRFENSSKTSFNSQSTGKRTAINFDRNQMETTPTKHDKNGIFSTHSLASPKPTYLNSKQLSDEYEITSSQYHRSSKGVPSKSFIIRRRPITNDDDNTLAKPPSADYNQRLQQNTFDDDDDDDDDDESDDEEEKDNLSRTIFNTQLTSCLSPSSQDFDNVDIQTLNLQVKAIMVQLIPFMRLQINETFNRSLLNNIRDRLIFLFKRQPDTVDLVTQFQDQFSESLEKMIDKYCGTMIRDCAADLIRDISDVVFDELVKYKVIKDTTDATQTINADEQMTTTEIKQRDDYSNIFTSAALESTRETSLLDDGENETKYQIELAESESRPLTLVGSDEEDNESDQEENQDSELETAVSRQEVLPNHNENTSSSESNSNGLGYVIVNRTRSDDTVNESVPDDDEKKVSPESNLDL</sequence>
<feature type="region of interest" description="Disordered" evidence="2">
    <location>
        <begin position="166"/>
        <end position="189"/>
    </location>
</feature>
<dbReference type="PANTHER" id="PTHR14164">
    <property type="entry name" value="PERICENTRIOLAR MATERIAL 1-RELATED"/>
    <property type="match status" value="1"/>
</dbReference>
<feature type="coiled-coil region" evidence="1">
    <location>
        <begin position="724"/>
        <end position="758"/>
    </location>
</feature>
<dbReference type="AlphaFoldDB" id="A0A815N0R3"/>
<dbReference type="PANTHER" id="PTHR14164:SF12">
    <property type="entry name" value="PERICENTRIOLAR MATERIAL 1 PROTEIN"/>
    <property type="match status" value="1"/>
</dbReference>
<feature type="region of interest" description="Disordered" evidence="2">
    <location>
        <begin position="471"/>
        <end position="513"/>
    </location>
</feature>
<evidence type="ECO:0000256" key="1">
    <source>
        <dbReference type="SAM" id="Coils"/>
    </source>
</evidence>
<evidence type="ECO:0000313" key="4">
    <source>
        <dbReference type="EMBL" id="CAF1143466.1"/>
    </source>
</evidence>
<dbReference type="EMBL" id="CAJNOJ010000115">
    <property type="protein sequence ID" value="CAF1143466.1"/>
    <property type="molecule type" value="Genomic_DNA"/>
</dbReference>
<dbReference type="GO" id="GO:0034451">
    <property type="term" value="C:centriolar satellite"/>
    <property type="evidence" value="ECO:0007669"/>
    <property type="project" value="TreeGrafter"/>
</dbReference>
<dbReference type="GO" id="GO:0036064">
    <property type="term" value="C:ciliary basal body"/>
    <property type="evidence" value="ECO:0007669"/>
    <property type="project" value="TreeGrafter"/>
</dbReference>
<feature type="compositionally biased region" description="Acidic residues" evidence="2">
    <location>
        <begin position="593"/>
        <end position="617"/>
    </location>
</feature>
<reference evidence="5" key="1">
    <citation type="submission" date="2021-02" db="EMBL/GenBank/DDBJ databases">
        <authorList>
            <person name="Nowell W R."/>
        </authorList>
    </citation>
    <scope>NUCLEOTIDE SEQUENCE</scope>
</reference>
<dbReference type="GO" id="GO:0034454">
    <property type="term" value="P:microtubule anchoring at centrosome"/>
    <property type="evidence" value="ECO:0007669"/>
    <property type="project" value="InterPro"/>
</dbReference>
<feature type="region of interest" description="Disordered" evidence="2">
    <location>
        <begin position="804"/>
        <end position="854"/>
    </location>
</feature>
<evidence type="ECO:0000256" key="2">
    <source>
        <dbReference type="SAM" id="MobiDB-lite"/>
    </source>
</evidence>
<feature type="region of interest" description="Disordered" evidence="2">
    <location>
        <begin position="209"/>
        <end position="242"/>
    </location>
</feature>
<feature type="domain" description="Pericentriolar material 1 protein C-terminal" evidence="3">
    <location>
        <begin position="956"/>
        <end position="1075"/>
    </location>
</feature>
<dbReference type="Pfam" id="PF15717">
    <property type="entry name" value="PCM1_C"/>
    <property type="match status" value="1"/>
</dbReference>
<evidence type="ECO:0000313" key="6">
    <source>
        <dbReference type="Proteomes" id="UP000663828"/>
    </source>
</evidence>
<feature type="compositionally biased region" description="Polar residues" evidence="2">
    <location>
        <begin position="476"/>
        <end position="513"/>
    </location>
</feature>
<feature type="region of interest" description="Disordered" evidence="2">
    <location>
        <begin position="253"/>
        <end position="272"/>
    </location>
</feature>
<protein>
    <recommendedName>
        <fullName evidence="3">Pericentriolar material 1 protein C-terminal domain-containing protein</fullName>
    </recommendedName>
</protein>
<feature type="compositionally biased region" description="Polar residues" evidence="2">
    <location>
        <begin position="579"/>
        <end position="589"/>
    </location>
</feature>
<keyword evidence="6" id="KW-1185">Reference proteome</keyword>
<organism evidence="5 6">
    <name type="scientific">Adineta ricciae</name>
    <name type="common">Rotifer</name>
    <dbReference type="NCBI Taxonomy" id="249248"/>
    <lineage>
        <taxon>Eukaryota</taxon>
        <taxon>Metazoa</taxon>
        <taxon>Spiralia</taxon>
        <taxon>Gnathifera</taxon>
        <taxon>Rotifera</taxon>
        <taxon>Eurotatoria</taxon>
        <taxon>Bdelloidea</taxon>
        <taxon>Adinetida</taxon>
        <taxon>Adinetidae</taxon>
        <taxon>Adineta</taxon>
    </lineage>
</organism>
<dbReference type="Proteomes" id="UP000663828">
    <property type="component" value="Unassembled WGS sequence"/>
</dbReference>
<evidence type="ECO:0000313" key="5">
    <source>
        <dbReference type="EMBL" id="CAF1431785.1"/>
    </source>
</evidence>
<feature type="region of interest" description="Disordered" evidence="2">
    <location>
        <begin position="1119"/>
        <end position="1209"/>
    </location>
</feature>
<proteinExistence type="predicted"/>
<evidence type="ECO:0000259" key="3">
    <source>
        <dbReference type="Pfam" id="PF15717"/>
    </source>
</evidence>
<accession>A0A815N0R3</accession>
<feature type="region of interest" description="Disordered" evidence="2">
    <location>
        <begin position="354"/>
        <end position="376"/>
    </location>
</feature>
<dbReference type="OrthoDB" id="2125770at2759"/>
<gene>
    <name evidence="4" type="ORF">EDS130_LOCUS22219</name>
    <name evidence="5" type="ORF">XAT740_LOCUS35817</name>
</gene>
<feature type="compositionally biased region" description="Polar residues" evidence="2">
    <location>
        <begin position="553"/>
        <end position="562"/>
    </location>
</feature>
<feature type="region of interest" description="Disordered" evidence="2">
    <location>
        <begin position="866"/>
        <end position="936"/>
    </location>
</feature>
<feature type="region of interest" description="Disordered" evidence="2">
    <location>
        <begin position="1"/>
        <end position="83"/>
    </location>
</feature>
<feature type="compositionally biased region" description="Acidic residues" evidence="2">
    <location>
        <begin position="68"/>
        <end position="80"/>
    </location>
</feature>
<feature type="compositionally biased region" description="Polar residues" evidence="2">
    <location>
        <begin position="904"/>
        <end position="913"/>
    </location>
</feature>
<name>A0A815N0R3_ADIRI</name>
<dbReference type="InterPro" id="IPR031446">
    <property type="entry name" value="PCM1_C"/>
</dbReference>
<feature type="compositionally biased region" description="Acidic residues" evidence="2">
    <location>
        <begin position="175"/>
        <end position="184"/>
    </location>
</feature>
<dbReference type="Proteomes" id="UP000663852">
    <property type="component" value="Unassembled WGS sequence"/>
</dbReference>
<feature type="compositionally biased region" description="Basic and acidic residues" evidence="2">
    <location>
        <begin position="563"/>
        <end position="574"/>
    </location>
</feature>
<feature type="compositionally biased region" description="Low complexity" evidence="2">
    <location>
        <begin position="1160"/>
        <end position="1173"/>
    </location>
</feature>
<feature type="compositionally biased region" description="Polar residues" evidence="2">
    <location>
        <begin position="253"/>
        <end position="262"/>
    </location>
</feature>
<feature type="compositionally biased region" description="Basic and acidic residues" evidence="2">
    <location>
        <begin position="367"/>
        <end position="376"/>
    </location>
</feature>
<dbReference type="EMBL" id="CAJNOR010003623">
    <property type="protein sequence ID" value="CAF1431785.1"/>
    <property type="molecule type" value="Genomic_DNA"/>
</dbReference>
<dbReference type="GO" id="GO:1905515">
    <property type="term" value="P:non-motile cilium assembly"/>
    <property type="evidence" value="ECO:0007669"/>
    <property type="project" value="TreeGrafter"/>
</dbReference>
<feature type="compositionally biased region" description="Polar residues" evidence="2">
    <location>
        <begin position="804"/>
        <end position="817"/>
    </location>
</feature>
<feature type="compositionally biased region" description="Polar residues" evidence="2">
    <location>
        <begin position="213"/>
        <end position="240"/>
    </location>
</feature>
<feature type="compositionally biased region" description="Acidic residues" evidence="2">
    <location>
        <begin position="1131"/>
        <end position="1148"/>
    </location>
</feature>
<keyword evidence="1" id="KW-0175">Coiled coil</keyword>
<dbReference type="GO" id="GO:0071539">
    <property type="term" value="P:protein localization to centrosome"/>
    <property type="evidence" value="ECO:0007669"/>
    <property type="project" value="InterPro"/>
</dbReference>
<comment type="caution">
    <text evidence="5">The sequence shown here is derived from an EMBL/GenBank/DDBJ whole genome shotgun (WGS) entry which is preliminary data.</text>
</comment>
<feature type="coiled-coil region" evidence="1">
    <location>
        <begin position="441"/>
        <end position="468"/>
    </location>
</feature>
<dbReference type="InterPro" id="IPR024138">
    <property type="entry name" value="Pericentriolar_Pcm1"/>
</dbReference>
<feature type="compositionally biased region" description="Acidic residues" evidence="2">
    <location>
        <begin position="914"/>
        <end position="932"/>
    </location>
</feature>
<feature type="region of interest" description="Disordered" evidence="2">
    <location>
        <begin position="553"/>
        <end position="634"/>
    </location>
</feature>